<keyword evidence="2" id="KW-1185">Reference proteome</keyword>
<organism evidence="1 2">
    <name type="scientific">Catenulispora acidiphila (strain DSM 44928 / JCM 14897 / NBRC 102108 / NRRL B-24433 / ID139908)</name>
    <dbReference type="NCBI Taxonomy" id="479433"/>
    <lineage>
        <taxon>Bacteria</taxon>
        <taxon>Bacillati</taxon>
        <taxon>Actinomycetota</taxon>
        <taxon>Actinomycetes</taxon>
        <taxon>Catenulisporales</taxon>
        <taxon>Catenulisporaceae</taxon>
        <taxon>Catenulispora</taxon>
    </lineage>
</organism>
<dbReference type="PANTHER" id="PTHR41244">
    <property type="entry name" value="RHAMNAN SYNTHESIS F"/>
    <property type="match status" value="1"/>
</dbReference>
<dbReference type="eggNOG" id="COG1216">
    <property type="taxonomic scope" value="Bacteria"/>
</dbReference>
<gene>
    <name evidence="1" type="ordered locus">Caci_3583</name>
</gene>
<dbReference type="InParanoid" id="C7QAI9"/>
<dbReference type="InterPro" id="IPR032719">
    <property type="entry name" value="WbsX"/>
</dbReference>
<dbReference type="HOGENOM" id="CLU_038570_0_0_11"/>
<dbReference type="STRING" id="479433.Caci_3583"/>
<dbReference type="EMBL" id="CP001700">
    <property type="protein sequence ID" value="ACU72488.1"/>
    <property type="molecule type" value="Genomic_DNA"/>
</dbReference>
<dbReference type="CDD" id="cd11579">
    <property type="entry name" value="Glyco_tran_WbsX"/>
    <property type="match status" value="1"/>
</dbReference>
<dbReference type="PANTHER" id="PTHR41244:SF1">
    <property type="entry name" value="GLYCOSYLTRANSFERASE"/>
    <property type="match status" value="1"/>
</dbReference>
<reference evidence="1 2" key="1">
    <citation type="journal article" date="2009" name="Stand. Genomic Sci.">
        <title>Complete genome sequence of Catenulispora acidiphila type strain (ID 139908).</title>
        <authorList>
            <person name="Copeland A."/>
            <person name="Lapidus A."/>
            <person name="Glavina Del Rio T."/>
            <person name="Nolan M."/>
            <person name="Lucas S."/>
            <person name="Chen F."/>
            <person name="Tice H."/>
            <person name="Cheng J.F."/>
            <person name="Bruce D."/>
            <person name="Goodwin L."/>
            <person name="Pitluck S."/>
            <person name="Mikhailova N."/>
            <person name="Pati A."/>
            <person name="Ivanova N."/>
            <person name="Mavromatis K."/>
            <person name="Chen A."/>
            <person name="Palaniappan K."/>
            <person name="Chain P."/>
            <person name="Land M."/>
            <person name="Hauser L."/>
            <person name="Chang Y.J."/>
            <person name="Jeffries C.D."/>
            <person name="Chertkov O."/>
            <person name="Brettin T."/>
            <person name="Detter J.C."/>
            <person name="Han C."/>
            <person name="Ali Z."/>
            <person name="Tindall B.J."/>
            <person name="Goker M."/>
            <person name="Bristow J."/>
            <person name="Eisen J.A."/>
            <person name="Markowitz V."/>
            <person name="Hugenholtz P."/>
            <person name="Kyrpides N.C."/>
            <person name="Klenk H.P."/>
        </authorList>
    </citation>
    <scope>NUCLEOTIDE SEQUENCE [LARGE SCALE GENOMIC DNA]</scope>
    <source>
        <strain evidence="2">DSM 44928 / JCM 14897 / NBRC 102108 / NRRL B-24433 / ID139908</strain>
    </source>
</reference>
<dbReference type="Pfam" id="PF14307">
    <property type="entry name" value="Glyco_tran_WbsX"/>
    <property type="match status" value="1"/>
</dbReference>
<dbReference type="RefSeq" id="WP_015792217.1">
    <property type="nucleotide sequence ID" value="NC_013131.1"/>
</dbReference>
<dbReference type="Gene3D" id="3.20.20.80">
    <property type="entry name" value="Glycosidases"/>
    <property type="match status" value="1"/>
</dbReference>
<protein>
    <submittedName>
        <fullName evidence="1">Lipopolysaccharide biosynthesis protein-like protein</fullName>
    </submittedName>
</protein>
<dbReference type="KEGG" id="cai:Caci_3583"/>
<evidence type="ECO:0000313" key="1">
    <source>
        <dbReference type="EMBL" id="ACU72488.1"/>
    </source>
</evidence>
<sequence length="357" mass="40980">MLDEAPLEVVAFFLPQFHPIPQNDSWWGTGFTEWTHTALARPLFEGHLQPRLPADLGFYDLRVPETRRAQWELAAHHGVTAFCYWHYWFGGGTRLLERPEQDLLKDPDLPHRYCLGWANQSWTGVWHGRGDEVLQQQRYPGEADDVEHFKCLLPHFTDERYLTVDGRPVFYLFRPDDIPDLARLVTLWRQLAADAGLPGLYLVGDADGAWVHDVDQHLDAAVWNPAPPPLGHSLADSFAGMPLREEPRAFQYDKIYADWLLNGSAAPIRRHPCVVPGFDNTPRSGRRGVLLHHPDPEIFEAAVTEAVRREQAMPDPRMLFIKSWNEWAEGSVMEPDQHFGRSFLRALRRGLDVRPPL</sequence>
<name>C7QAI9_CATAD</name>
<dbReference type="Proteomes" id="UP000000851">
    <property type="component" value="Chromosome"/>
</dbReference>
<dbReference type="AlphaFoldDB" id="C7QAI9"/>
<evidence type="ECO:0000313" key="2">
    <source>
        <dbReference type="Proteomes" id="UP000000851"/>
    </source>
</evidence>
<proteinExistence type="predicted"/>
<accession>C7QAI9</accession>